<dbReference type="Pfam" id="PF13403">
    <property type="entry name" value="Hint_2"/>
    <property type="match status" value="1"/>
</dbReference>
<organism evidence="2 3">
    <name type="scientific">Paracoccus albicereus</name>
    <dbReference type="NCBI Taxonomy" id="2922394"/>
    <lineage>
        <taxon>Bacteria</taxon>
        <taxon>Pseudomonadati</taxon>
        <taxon>Pseudomonadota</taxon>
        <taxon>Alphaproteobacteria</taxon>
        <taxon>Rhodobacterales</taxon>
        <taxon>Paracoccaceae</taxon>
        <taxon>Paracoccus</taxon>
    </lineage>
</organism>
<dbReference type="InterPro" id="IPR028992">
    <property type="entry name" value="Hedgehog/Intein_dom"/>
</dbReference>
<sequence length="382" mass="41690">MLTPPVYNMIHLGKFADIDVDERDFNSENATKIFAGKAFGTSVAPLYRQLTAVTMHDTSGDGMILTDNWKGTQEDISYTLADGTQHRNEIDGAFTVKDATVTRMMPDGTTSTIRAMVRIFQDTEGNAFVIPPPLTDTTQAEVDALTKFPIVGIKLPTTASSYKTDYNAAYAGRHDLAKFVNCFAAGTMIRTGEGERPVETLVVGDFVWTRDEGLQPIRWIGRRDLSAAEVAALPKVAPIRILAGALGQNQPCRTLTVSPQHRVLVRSAIARRMFGAEELLVAARQLVALPGIDAVTEPAPITYLHLMFDRHQVLMSDGALTESFYPGAQAMAAVGPQTEEIFALFPTLRDGAASYPTARLVAEGRKARALADRHLKNDRPLN</sequence>
<evidence type="ECO:0000313" key="2">
    <source>
        <dbReference type="EMBL" id="MCQ0970723.1"/>
    </source>
</evidence>
<gene>
    <name evidence="2" type="ORF">MLD63_09835</name>
</gene>
<protein>
    <submittedName>
        <fullName evidence="2">Hint domain-containing protein</fullName>
    </submittedName>
</protein>
<dbReference type="Gene3D" id="2.170.16.10">
    <property type="entry name" value="Hedgehog/Intein (Hint) domain"/>
    <property type="match status" value="1"/>
</dbReference>
<proteinExistence type="predicted"/>
<dbReference type="RefSeq" id="WP_255329734.1">
    <property type="nucleotide sequence ID" value="NZ_JAKZEU010000003.1"/>
</dbReference>
<evidence type="ECO:0000313" key="3">
    <source>
        <dbReference type="Proteomes" id="UP001203945"/>
    </source>
</evidence>
<dbReference type="Proteomes" id="UP001203945">
    <property type="component" value="Unassembled WGS sequence"/>
</dbReference>
<dbReference type="EMBL" id="JAKZEU010000003">
    <property type="protein sequence ID" value="MCQ0970723.1"/>
    <property type="molecule type" value="Genomic_DNA"/>
</dbReference>
<evidence type="ECO:0000259" key="1">
    <source>
        <dbReference type="Pfam" id="PF13403"/>
    </source>
</evidence>
<keyword evidence="3" id="KW-1185">Reference proteome</keyword>
<dbReference type="InterPro" id="IPR036844">
    <property type="entry name" value="Hint_dom_sf"/>
</dbReference>
<feature type="domain" description="Hedgehog/Intein (Hint)" evidence="1">
    <location>
        <begin position="182"/>
        <end position="327"/>
    </location>
</feature>
<accession>A0ABT1MQY8</accession>
<reference evidence="2 3" key="1">
    <citation type="submission" date="2022-03" db="EMBL/GenBank/DDBJ databases">
        <authorList>
            <person name="He Y."/>
        </authorList>
    </citation>
    <scope>NUCLEOTIDE SEQUENCE [LARGE SCALE GENOMIC DNA]</scope>
    <source>
        <strain evidence="2 3">TK19116</strain>
    </source>
</reference>
<name>A0ABT1MQY8_9RHOB</name>
<dbReference type="SUPFAM" id="SSF51294">
    <property type="entry name" value="Hedgehog/intein (Hint) domain"/>
    <property type="match status" value="1"/>
</dbReference>
<comment type="caution">
    <text evidence="2">The sequence shown here is derived from an EMBL/GenBank/DDBJ whole genome shotgun (WGS) entry which is preliminary data.</text>
</comment>